<sequence>MPYPDRDLVGYGPSPPDPKWPNGAKIAVSFVLNYEEGGEYSLTNGDEFCETYLTESGVHPRMQARPARNRGVESNFEYGSRVGFWRILRAFEEFGMRFTSWAVGRAVELNPQVVAAMEGIGCEVASHSHRWIDYNDMSEADEEKQINALIDVVQKNSPSKSPPVGWYTGRHSEFTRRICWKVYEERGLLGDFYDSDDYNDELPYYIDPVACGIPPSPETDKGLLILPYTIDVNDAKYHMTPGFVTATDFFTYARDSFDLMYAEGKKGKPVMMSIGLHCRITGRAGRAKGLRDFMAYIKDKPDVWIATRKEIAQHWRKVHPYKKPQ</sequence>
<evidence type="ECO:0000256" key="4">
    <source>
        <dbReference type="ARBA" id="ARBA00023136"/>
    </source>
</evidence>
<dbReference type="GO" id="GO:0016810">
    <property type="term" value="F:hydrolase activity, acting on carbon-nitrogen (but not peptide) bonds"/>
    <property type="evidence" value="ECO:0007669"/>
    <property type="project" value="InterPro"/>
</dbReference>
<keyword evidence="3" id="KW-0325">Glycoprotein</keyword>
<dbReference type="GO" id="GO:0005975">
    <property type="term" value="P:carbohydrate metabolic process"/>
    <property type="evidence" value="ECO:0007669"/>
    <property type="project" value="InterPro"/>
</dbReference>
<organism evidence="8 9">
    <name type="scientific">Calocera viscosa (strain TUFC12733)</name>
    <dbReference type="NCBI Taxonomy" id="1330018"/>
    <lineage>
        <taxon>Eukaryota</taxon>
        <taxon>Fungi</taxon>
        <taxon>Dikarya</taxon>
        <taxon>Basidiomycota</taxon>
        <taxon>Agaricomycotina</taxon>
        <taxon>Dacrymycetes</taxon>
        <taxon>Dacrymycetales</taxon>
        <taxon>Dacrymycetaceae</taxon>
        <taxon>Calocera</taxon>
    </lineage>
</organism>
<evidence type="ECO:0000256" key="5">
    <source>
        <dbReference type="ARBA" id="ARBA00023288"/>
    </source>
</evidence>
<evidence type="ECO:0000256" key="2">
    <source>
        <dbReference type="ARBA" id="ARBA00022475"/>
    </source>
</evidence>
<dbReference type="InterPro" id="IPR002509">
    <property type="entry name" value="NODB_dom"/>
</dbReference>
<dbReference type="InterPro" id="IPR011330">
    <property type="entry name" value="Glyco_hydro/deAcase_b/a-brl"/>
</dbReference>
<dbReference type="SUPFAM" id="SSF88713">
    <property type="entry name" value="Glycoside hydrolase/deacetylase"/>
    <property type="match status" value="1"/>
</dbReference>
<protein>
    <submittedName>
        <fullName evidence="8">Carbohydrate esterase family 4 protein</fullName>
    </submittedName>
</protein>
<dbReference type="OrthoDB" id="9970124at2759"/>
<dbReference type="Pfam" id="PF01522">
    <property type="entry name" value="Polysacc_deac_1"/>
    <property type="match status" value="1"/>
</dbReference>
<evidence type="ECO:0000313" key="9">
    <source>
        <dbReference type="Proteomes" id="UP000076738"/>
    </source>
</evidence>
<evidence type="ECO:0000259" key="7">
    <source>
        <dbReference type="PROSITE" id="PS51677"/>
    </source>
</evidence>
<keyword evidence="2" id="KW-1003">Cell membrane</keyword>
<dbReference type="Proteomes" id="UP000076738">
    <property type="component" value="Unassembled WGS sequence"/>
</dbReference>
<dbReference type="EMBL" id="KV417306">
    <property type="protein sequence ID" value="KZO92839.1"/>
    <property type="molecule type" value="Genomic_DNA"/>
</dbReference>
<evidence type="ECO:0000256" key="3">
    <source>
        <dbReference type="ARBA" id="ARBA00022622"/>
    </source>
</evidence>
<dbReference type="GO" id="GO:0098552">
    <property type="term" value="C:side of membrane"/>
    <property type="evidence" value="ECO:0007669"/>
    <property type="project" value="UniProtKB-KW"/>
</dbReference>
<dbReference type="PANTHER" id="PTHR43123">
    <property type="entry name" value="POLYSACCHARIDE DEACETYLASE-RELATED"/>
    <property type="match status" value="1"/>
</dbReference>
<keyword evidence="4" id="KW-0472">Membrane</keyword>
<comment type="subcellular location">
    <subcellularLocation>
        <location evidence="1">Cell membrane</location>
        <topology evidence="1">Lipid-anchor</topology>
        <topology evidence="1">GPI-anchor</topology>
    </subcellularLocation>
</comment>
<dbReference type="PANTHER" id="PTHR43123:SF1">
    <property type="entry name" value="POLYSACCHARIDE DEACETYLASE-RELATED"/>
    <property type="match status" value="1"/>
</dbReference>
<name>A0A167IPN4_CALVF</name>
<dbReference type="PROSITE" id="PS51677">
    <property type="entry name" value="NODB"/>
    <property type="match status" value="1"/>
</dbReference>
<keyword evidence="6" id="KW-0961">Cell wall biogenesis/degradation</keyword>
<dbReference type="GO" id="GO:0005886">
    <property type="term" value="C:plasma membrane"/>
    <property type="evidence" value="ECO:0007669"/>
    <property type="project" value="UniProtKB-SubCell"/>
</dbReference>
<proteinExistence type="predicted"/>
<evidence type="ECO:0000313" key="8">
    <source>
        <dbReference type="EMBL" id="KZO92839.1"/>
    </source>
</evidence>
<evidence type="ECO:0000256" key="1">
    <source>
        <dbReference type="ARBA" id="ARBA00004609"/>
    </source>
</evidence>
<dbReference type="GO" id="GO:0071555">
    <property type="term" value="P:cell wall organization"/>
    <property type="evidence" value="ECO:0007669"/>
    <property type="project" value="UniProtKB-KW"/>
</dbReference>
<keyword evidence="5" id="KW-0449">Lipoprotein</keyword>
<dbReference type="AlphaFoldDB" id="A0A167IPN4"/>
<reference evidence="8 9" key="1">
    <citation type="journal article" date="2016" name="Mol. Biol. Evol.">
        <title>Comparative Genomics of Early-Diverging Mushroom-Forming Fungi Provides Insights into the Origins of Lignocellulose Decay Capabilities.</title>
        <authorList>
            <person name="Nagy L.G."/>
            <person name="Riley R."/>
            <person name="Tritt A."/>
            <person name="Adam C."/>
            <person name="Daum C."/>
            <person name="Floudas D."/>
            <person name="Sun H."/>
            <person name="Yadav J.S."/>
            <person name="Pangilinan J."/>
            <person name="Larsson K.H."/>
            <person name="Matsuura K."/>
            <person name="Barry K."/>
            <person name="Labutti K."/>
            <person name="Kuo R."/>
            <person name="Ohm R.A."/>
            <person name="Bhattacharya S.S."/>
            <person name="Shirouzu T."/>
            <person name="Yoshinaga Y."/>
            <person name="Martin F.M."/>
            <person name="Grigoriev I.V."/>
            <person name="Hibbett D.S."/>
        </authorList>
    </citation>
    <scope>NUCLEOTIDE SEQUENCE [LARGE SCALE GENOMIC DNA]</scope>
    <source>
        <strain evidence="8 9">TUFC12733</strain>
    </source>
</reference>
<dbReference type="Gene3D" id="3.20.20.370">
    <property type="entry name" value="Glycoside hydrolase/deacetylase"/>
    <property type="match status" value="1"/>
</dbReference>
<accession>A0A167IPN4</accession>
<evidence type="ECO:0000256" key="6">
    <source>
        <dbReference type="ARBA" id="ARBA00023316"/>
    </source>
</evidence>
<feature type="domain" description="NodB homology" evidence="7">
    <location>
        <begin position="70"/>
        <end position="306"/>
    </location>
</feature>
<dbReference type="STRING" id="1330018.A0A167IPN4"/>
<keyword evidence="3" id="KW-0336">GPI-anchor</keyword>
<keyword evidence="9" id="KW-1185">Reference proteome</keyword>
<gene>
    <name evidence="8" type="ORF">CALVIDRAFT_486886</name>
</gene>